<proteinExistence type="predicted"/>
<evidence type="ECO:0000313" key="2">
    <source>
        <dbReference type="EMBL" id="AYV77416.1"/>
    </source>
</evidence>
<evidence type="ECO:0000256" key="1">
    <source>
        <dbReference type="SAM" id="MobiDB-lite"/>
    </source>
</evidence>
<sequence>MSSKPENYHRNTTDDRSKGDADYFAYSDTPIEQYYNILKLQGKSDKEIDAEIDRVKEKREYLRKVIRKFMGKINEKYGHLDIPELMNKGMKYMEKYGLPEAAKKMFRRELMKGDIHNVYSYNNELKYSQMSKFFGFDTMSSQMLRVQPKDHAKLNELNMLYDSTRHIHADLKNQTYNYRDCAPQAINGTYDRTKHNVAVHIHPVIAALFFPKVEYLEKRMLFTNIARMILSRGQAYLNNLNFQLSSNVAPGELDAEFELAYDIAMDPNALAYFSEDSPLDNIIKRFRVQIELYMNVLNLRQGRYYSTGYEENDGISGFLRIINSYDWTFFDSPDLYNVQDEGTVLRKLLAVFSCRPTFTQLSSFVSRTGMGYTTITNLAKTTYVNVPIVNIKLPVDIVGNVTPALELTKALYQTDHFIEHRMVVPKNKSVIYSNEVAFFYANRRFPAINFSSINPCMTMRYVGVPASFINTTTINTAQIQYEDTIRIGRDWFQLRSVVLLQRPPISGLEIATGCSAAIVVSVDSPSNPAYAITNPAFIHYNPSVAAIQTLDPALPLGATRYTANTPVTFIDELTHDPNKIGFRTEAQERGTIFFYVKLASNLAPC</sequence>
<organism evidence="2">
    <name type="scientific">Dasosvirus sp</name>
    <dbReference type="NCBI Taxonomy" id="2487764"/>
    <lineage>
        <taxon>Viruses</taxon>
        <taxon>Varidnaviria</taxon>
        <taxon>Bamfordvirae</taxon>
        <taxon>Nucleocytoviricota</taxon>
        <taxon>Megaviricetes</taxon>
        <taxon>Imitervirales</taxon>
        <taxon>Mimiviridae</taxon>
        <taxon>Klosneuvirinae</taxon>
    </lineage>
</organism>
<accession>A0A3G4ZR84</accession>
<reference evidence="2" key="1">
    <citation type="submission" date="2018-10" db="EMBL/GenBank/DDBJ databases">
        <title>Hidden diversity of soil giant viruses.</title>
        <authorList>
            <person name="Schulz F."/>
            <person name="Alteio L."/>
            <person name="Goudeau D."/>
            <person name="Ryan E.M."/>
            <person name="Malmstrom R.R."/>
            <person name="Blanchard J."/>
            <person name="Woyke T."/>
        </authorList>
    </citation>
    <scope>NUCLEOTIDE SEQUENCE</scope>
    <source>
        <strain evidence="2">DSV1</strain>
    </source>
</reference>
<gene>
    <name evidence="2" type="ORF">Dasosvirus2_12</name>
</gene>
<protein>
    <submittedName>
        <fullName evidence="2">Core protein</fullName>
    </submittedName>
</protein>
<dbReference type="EMBL" id="MK072043">
    <property type="protein sequence ID" value="AYV77416.1"/>
    <property type="molecule type" value="Genomic_DNA"/>
</dbReference>
<name>A0A3G4ZR84_9VIRU</name>
<feature type="region of interest" description="Disordered" evidence="1">
    <location>
        <begin position="1"/>
        <end position="21"/>
    </location>
</feature>